<keyword evidence="3" id="KW-1185">Reference proteome</keyword>
<dbReference type="Proteomes" id="UP001175271">
    <property type="component" value="Unassembled WGS sequence"/>
</dbReference>
<dbReference type="PANTHER" id="PTHR23200:SF51">
    <property type="entry name" value="METALLO-BETA-LACTAMASE DOMAIN-CONTAINING PROTEIN"/>
    <property type="match status" value="1"/>
</dbReference>
<comment type="caution">
    <text evidence="2">The sequence shown here is derived from an EMBL/GenBank/DDBJ whole genome shotgun (WGS) entry which is preliminary data.</text>
</comment>
<dbReference type="AlphaFoldDB" id="A0AA39HQ91"/>
<dbReference type="SMART" id="SM00256">
    <property type="entry name" value="FBOX"/>
    <property type="match status" value="1"/>
</dbReference>
<accession>A0AA39HQ91</accession>
<protein>
    <recommendedName>
        <fullName evidence="1">F-box domain-containing protein</fullName>
    </recommendedName>
</protein>
<evidence type="ECO:0000313" key="3">
    <source>
        <dbReference type="Proteomes" id="UP001175271"/>
    </source>
</evidence>
<reference evidence="2" key="1">
    <citation type="submission" date="2023-06" db="EMBL/GenBank/DDBJ databases">
        <title>Genomic analysis of the entomopathogenic nematode Steinernema hermaphroditum.</title>
        <authorList>
            <person name="Schwarz E.M."/>
            <person name="Heppert J.K."/>
            <person name="Baniya A."/>
            <person name="Schwartz H.T."/>
            <person name="Tan C.-H."/>
            <person name="Antoshechkin I."/>
            <person name="Sternberg P.W."/>
            <person name="Goodrich-Blair H."/>
            <person name="Dillman A.R."/>
        </authorList>
    </citation>
    <scope>NUCLEOTIDE SEQUENCE</scope>
    <source>
        <strain evidence="2">PS9179</strain>
        <tissue evidence="2">Whole animal</tissue>
    </source>
</reference>
<name>A0AA39HQ91_9BILA</name>
<dbReference type="Pfam" id="PF12937">
    <property type="entry name" value="F-box-like"/>
    <property type="match status" value="1"/>
</dbReference>
<dbReference type="PANTHER" id="PTHR23200">
    <property type="entry name" value="METALLO-BETA-LACTAMASE DOMAIN-CONTAINING PROTEIN 1"/>
    <property type="match status" value="1"/>
</dbReference>
<dbReference type="Gene3D" id="3.60.15.10">
    <property type="entry name" value="Ribonuclease Z/Hydroxyacylglutathione hydrolase-like"/>
    <property type="match status" value="1"/>
</dbReference>
<gene>
    <name evidence="2" type="ORF">QR680_004479</name>
</gene>
<dbReference type="SUPFAM" id="SSF81383">
    <property type="entry name" value="F-box domain"/>
    <property type="match status" value="1"/>
</dbReference>
<dbReference type="InterPro" id="IPR001810">
    <property type="entry name" value="F-box_dom"/>
</dbReference>
<evidence type="ECO:0000259" key="1">
    <source>
        <dbReference type="PROSITE" id="PS50181"/>
    </source>
</evidence>
<evidence type="ECO:0000313" key="2">
    <source>
        <dbReference type="EMBL" id="KAK0409331.1"/>
    </source>
</evidence>
<sequence>MSLPEPSTSHFASAPNEVVLRILKHLDQKDVRSASATCSKLQSVVASHTSQLTRSSIYDLTDEPEEPVTLGKFRFPLKKQITKRKYSLLLRNKKKKQWIRESQQPSPSTEDVGELLEETLKKFVVDGAMNFDRFALDEQLCEKLMESFVDFRNARLTFTLCKFHISPSQLIDLFKRSSQRSISIEFCENVDKLLSDELFLCADALEHVNIQLRGQHTRLELTDRVLEHWATLKELPTRISLNQTKTNFTLGGVVKLVKAFQLRCVQGTVSPAQTFSWDFGNVLNSEIRELFIPNVPSTWNALEDGCVQFTMTPQKNCRGDPDPCSGLVNGKQAFCQRDSGGESVCCGTTELLLDLLSPNQSSPVFRRVEPPSLLKRPSPPPFLRVFSNGIDPNFLLSSNSRSSSNRYDYQTDNIDSQRKYFDSVAPPHTNMVPPRPSTVASDAYDRVPRPEFTNDFSKPSTVAPALENGPTVNLVATGRLNQESRPNSYSARSTVVLVQDGNCRFVVNTGLPSQMDELKSDLVSKGLSDTTVFDYLLVTSPSPQFIGNLNLFKSNKIIIGSYEIQGDVVSKPLLTTNMPVDLCSPRSQLVSSPGSSADGTSVLLRNVPGMGTVAITGALFLEDDNLTRIDPIFTSNRERLLATRRRIICEADWLIPAHSGPIPVSQESKRSAGC</sequence>
<proteinExistence type="predicted"/>
<organism evidence="2 3">
    <name type="scientific">Steinernema hermaphroditum</name>
    <dbReference type="NCBI Taxonomy" id="289476"/>
    <lineage>
        <taxon>Eukaryota</taxon>
        <taxon>Metazoa</taxon>
        <taxon>Ecdysozoa</taxon>
        <taxon>Nematoda</taxon>
        <taxon>Chromadorea</taxon>
        <taxon>Rhabditida</taxon>
        <taxon>Tylenchina</taxon>
        <taxon>Panagrolaimomorpha</taxon>
        <taxon>Strongyloidoidea</taxon>
        <taxon>Steinernematidae</taxon>
        <taxon>Steinernema</taxon>
    </lineage>
</organism>
<dbReference type="EMBL" id="JAUCMV010000003">
    <property type="protein sequence ID" value="KAK0409331.1"/>
    <property type="molecule type" value="Genomic_DNA"/>
</dbReference>
<dbReference type="SUPFAM" id="SSF56281">
    <property type="entry name" value="Metallo-hydrolase/oxidoreductase"/>
    <property type="match status" value="1"/>
</dbReference>
<dbReference type="InterPro" id="IPR036866">
    <property type="entry name" value="RibonucZ/Hydroxyglut_hydro"/>
</dbReference>
<dbReference type="InterPro" id="IPR036047">
    <property type="entry name" value="F-box-like_dom_sf"/>
</dbReference>
<feature type="domain" description="F-box" evidence="1">
    <location>
        <begin position="8"/>
        <end position="56"/>
    </location>
</feature>
<dbReference type="PROSITE" id="PS50181">
    <property type="entry name" value="FBOX"/>
    <property type="match status" value="1"/>
</dbReference>
<dbReference type="CDD" id="cd09917">
    <property type="entry name" value="F-box_SF"/>
    <property type="match status" value="1"/>
</dbReference>
<dbReference type="InterPro" id="IPR039344">
    <property type="entry name" value="MBLAC1"/>
</dbReference>